<dbReference type="InterPro" id="IPR035959">
    <property type="entry name" value="RutC-like_sf"/>
</dbReference>
<keyword evidence="3" id="KW-1185">Reference proteome</keyword>
<reference evidence="2" key="2">
    <citation type="journal article" date="2021" name="Syst. Appl. Microbiol.">
        <title>Roseomonas hellenica sp. nov., isolated from roots of wild-growing Alkanna tinctoria.</title>
        <authorList>
            <person name="Rat A."/>
            <person name="Naranjo H.D."/>
            <person name="Lebbe L."/>
            <person name="Cnockaert M."/>
            <person name="Krigas N."/>
            <person name="Grigoriadou K."/>
            <person name="Maloupa E."/>
            <person name="Willems A."/>
        </authorList>
    </citation>
    <scope>NUCLEOTIDE SEQUENCE</scope>
    <source>
        <strain evidence="2">LMG 31231</strain>
    </source>
</reference>
<accession>A0A9X9X3B3</accession>
<protein>
    <submittedName>
        <fullName evidence="2">RidA family protein</fullName>
    </submittedName>
</protein>
<evidence type="ECO:0000313" key="3">
    <source>
        <dbReference type="Proteomes" id="UP001138751"/>
    </source>
</evidence>
<dbReference type="InterPro" id="IPR006175">
    <property type="entry name" value="YjgF/YER057c/UK114"/>
</dbReference>
<dbReference type="SUPFAM" id="SSF55298">
    <property type="entry name" value="YjgF-like"/>
    <property type="match status" value="1"/>
</dbReference>
<dbReference type="GO" id="GO:0005829">
    <property type="term" value="C:cytosol"/>
    <property type="evidence" value="ECO:0007669"/>
    <property type="project" value="TreeGrafter"/>
</dbReference>
<dbReference type="PANTHER" id="PTHR11803">
    <property type="entry name" value="2-IMINOBUTANOATE/2-IMINOPROPANOATE DEAMINASE RIDA"/>
    <property type="match status" value="1"/>
</dbReference>
<dbReference type="PANTHER" id="PTHR11803:SF58">
    <property type="entry name" value="PROTEIN HMF1-RELATED"/>
    <property type="match status" value="1"/>
</dbReference>
<reference evidence="2" key="1">
    <citation type="submission" date="2020-01" db="EMBL/GenBank/DDBJ databases">
        <authorList>
            <person name="Rat A."/>
        </authorList>
    </citation>
    <scope>NUCLEOTIDE SEQUENCE</scope>
    <source>
        <strain evidence="2">LMG 31231</strain>
    </source>
</reference>
<evidence type="ECO:0000313" key="2">
    <source>
        <dbReference type="EMBL" id="MBR0673892.1"/>
    </source>
</evidence>
<dbReference type="Gene3D" id="3.30.1330.40">
    <property type="entry name" value="RutC-like"/>
    <property type="match status" value="1"/>
</dbReference>
<dbReference type="GO" id="GO:0019239">
    <property type="term" value="F:deaminase activity"/>
    <property type="evidence" value="ECO:0007669"/>
    <property type="project" value="TreeGrafter"/>
</dbReference>
<comment type="caution">
    <text evidence="2">The sequence shown here is derived from an EMBL/GenBank/DDBJ whole genome shotgun (WGS) entry which is preliminary data.</text>
</comment>
<dbReference type="EMBL" id="JAAEDM010000096">
    <property type="protein sequence ID" value="MBR0673892.1"/>
    <property type="molecule type" value="Genomic_DNA"/>
</dbReference>
<name>A0A9X9X3B3_9PROT</name>
<dbReference type="Pfam" id="PF01042">
    <property type="entry name" value="Ribonuc_L-PSP"/>
    <property type="match status" value="1"/>
</dbReference>
<dbReference type="Proteomes" id="UP001138751">
    <property type="component" value="Unassembled WGS sequence"/>
</dbReference>
<dbReference type="AlphaFoldDB" id="A0A9X9X3B3"/>
<dbReference type="RefSeq" id="WP_211864290.1">
    <property type="nucleotide sequence ID" value="NZ_JAAEDM010000096.1"/>
</dbReference>
<evidence type="ECO:0000256" key="1">
    <source>
        <dbReference type="ARBA" id="ARBA00010552"/>
    </source>
</evidence>
<dbReference type="CDD" id="cd00448">
    <property type="entry name" value="YjgF_YER057c_UK114_family"/>
    <property type="match status" value="1"/>
</dbReference>
<gene>
    <name evidence="2" type="ORF">GXW76_22165</name>
</gene>
<proteinExistence type="inferred from homology"/>
<sequence length="129" mass="13482">MARIAFSNPPGAPQPQSRYSQAALIEGEGRRLVVSGQVGLRPDGSLVREAEAQIDQSLANLGAILAAHGMGPANIVKMTVFLTDPSLVGAWRARRDAFLQGHAPASTLLIVAGLATPDFKVEVEAEAIA</sequence>
<comment type="similarity">
    <text evidence="1">Belongs to the RutC family.</text>
</comment>
<organism evidence="2 3">
    <name type="scientific">Neoroseomonas soli</name>
    <dbReference type="NCBI Taxonomy" id="1081025"/>
    <lineage>
        <taxon>Bacteria</taxon>
        <taxon>Pseudomonadati</taxon>
        <taxon>Pseudomonadota</taxon>
        <taxon>Alphaproteobacteria</taxon>
        <taxon>Acetobacterales</taxon>
        <taxon>Acetobacteraceae</taxon>
        <taxon>Neoroseomonas</taxon>
    </lineage>
</organism>